<comment type="caution">
    <text evidence="2">The sequence shown here is derived from an EMBL/GenBank/DDBJ whole genome shotgun (WGS) entry which is preliminary data.</text>
</comment>
<evidence type="ECO:0000256" key="1">
    <source>
        <dbReference type="SAM" id="MobiDB-lite"/>
    </source>
</evidence>
<accession>A0ABW3CDR1</accession>
<sequence length="180" mass="18902">IDNAGTVVDATHASRAVIASLINDINGLSGTLGSRGDTINRTISDFNRLAPAINDRPDKVEQLLNEGSRLADTLGTNLQSHGGHIGTIIDSVGPAATITAQRVGKVPILIDGLNGFFALLADIIRVPGPRNTLMAQAVNMLPLDLCYLLYDVCAQSPGALNTGQTDPGRTARLPEMVVRP</sequence>
<name>A0ABW3CDR1_9ACTN</name>
<keyword evidence="3" id="KW-1185">Reference proteome</keyword>
<dbReference type="Proteomes" id="UP001597083">
    <property type="component" value="Unassembled WGS sequence"/>
</dbReference>
<proteinExistence type="predicted"/>
<feature type="region of interest" description="Disordered" evidence="1">
    <location>
        <begin position="160"/>
        <end position="180"/>
    </location>
</feature>
<evidence type="ECO:0000313" key="3">
    <source>
        <dbReference type="Proteomes" id="UP001597083"/>
    </source>
</evidence>
<feature type="non-terminal residue" evidence="2">
    <location>
        <position position="1"/>
    </location>
</feature>
<dbReference type="EMBL" id="JBHTIR010000802">
    <property type="protein sequence ID" value="MFD0851809.1"/>
    <property type="molecule type" value="Genomic_DNA"/>
</dbReference>
<reference evidence="3" key="1">
    <citation type="journal article" date="2019" name="Int. J. Syst. Evol. Microbiol.">
        <title>The Global Catalogue of Microorganisms (GCM) 10K type strain sequencing project: providing services to taxonomists for standard genome sequencing and annotation.</title>
        <authorList>
            <consortium name="The Broad Institute Genomics Platform"/>
            <consortium name="The Broad Institute Genome Sequencing Center for Infectious Disease"/>
            <person name="Wu L."/>
            <person name="Ma J."/>
        </authorList>
    </citation>
    <scope>NUCLEOTIDE SEQUENCE [LARGE SCALE GENOMIC DNA]</scope>
    <source>
        <strain evidence="3">JCM 31696</strain>
    </source>
</reference>
<gene>
    <name evidence="2" type="ORF">ACFQ07_06235</name>
</gene>
<feature type="non-terminal residue" evidence="2">
    <location>
        <position position="180"/>
    </location>
</feature>
<protein>
    <submittedName>
        <fullName evidence="2">Virulence factor Mce family protein</fullName>
    </submittedName>
</protein>
<organism evidence="2 3">
    <name type="scientific">Actinomadura adrarensis</name>
    <dbReference type="NCBI Taxonomy" id="1819600"/>
    <lineage>
        <taxon>Bacteria</taxon>
        <taxon>Bacillati</taxon>
        <taxon>Actinomycetota</taxon>
        <taxon>Actinomycetes</taxon>
        <taxon>Streptosporangiales</taxon>
        <taxon>Thermomonosporaceae</taxon>
        <taxon>Actinomadura</taxon>
    </lineage>
</organism>
<evidence type="ECO:0000313" key="2">
    <source>
        <dbReference type="EMBL" id="MFD0851809.1"/>
    </source>
</evidence>